<dbReference type="Proteomes" id="UP000306509">
    <property type="component" value="Unassembled WGS sequence"/>
</dbReference>
<evidence type="ECO:0000256" key="2">
    <source>
        <dbReference type="SAM" id="Phobius"/>
    </source>
</evidence>
<sequence>MDYENYNNQGTPPNNYGTPPNNYGQNPPPGNYGPGPESNSFSTAAMILGIISLVTSCCLYISIPVGAIGIILALLSKGSSTRMDSRSKTGLGISIAGIGISVFMIIAVLVSNTYMGNTTFEKMYQDYLDYYGYDSSSDGSSGGSSQQPDQNSQDLEDYFNKYFNGGSGNGGDNMPKIKENPKSSVTPVPNDAI</sequence>
<reference evidence="3 4" key="1">
    <citation type="journal article" date="2019" name="Anaerobe">
        <title>Detection of Robinsoniella peoriensis in multiple bone samples of a trauma patient.</title>
        <authorList>
            <person name="Schrottner P."/>
            <person name="Hartwich K."/>
            <person name="Bunk B."/>
            <person name="Schober I."/>
            <person name="Helbig S."/>
            <person name="Rudolph W.W."/>
            <person name="Gunzer F."/>
        </authorList>
    </citation>
    <scope>NUCLEOTIDE SEQUENCE [LARGE SCALE GENOMIC DNA]</scope>
    <source>
        <strain evidence="3 4">DSM 106044</strain>
    </source>
</reference>
<organism evidence="3 4">
    <name type="scientific">Robinsoniella peoriensis</name>
    <dbReference type="NCBI Taxonomy" id="180332"/>
    <lineage>
        <taxon>Bacteria</taxon>
        <taxon>Bacillati</taxon>
        <taxon>Bacillota</taxon>
        <taxon>Clostridia</taxon>
        <taxon>Lachnospirales</taxon>
        <taxon>Lachnospiraceae</taxon>
        <taxon>Robinsoniella</taxon>
    </lineage>
</organism>
<evidence type="ECO:0000313" key="4">
    <source>
        <dbReference type="Proteomes" id="UP000306509"/>
    </source>
</evidence>
<proteinExistence type="predicted"/>
<name>A0A4U8Q5B7_9FIRM</name>
<feature type="transmembrane region" description="Helical" evidence="2">
    <location>
        <begin position="95"/>
        <end position="115"/>
    </location>
</feature>
<keyword evidence="2" id="KW-1133">Transmembrane helix</keyword>
<dbReference type="EMBL" id="QGQD01000074">
    <property type="protein sequence ID" value="TLC99202.1"/>
    <property type="molecule type" value="Genomic_DNA"/>
</dbReference>
<keyword evidence="4" id="KW-1185">Reference proteome</keyword>
<dbReference type="STRING" id="180332.GCA_000797495_01819"/>
<evidence type="ECO:0000256" key="1">
    <source>
        <dbReference type="SAM" id="MobiDB-lite"/>
    </source>
</evidence>
<dbReference type="RefSeq" id="WP_052378013.1">
    <property type="nucleotide sequence ID" value="NZ_CABMJZ010000098.1"/>
</dbReference>
<feature type="region of interest" description="Disordered" evidence="1">
    <location>
        <begin position="138"/>
        <end position="193"/>
    </location>
</feature>
<gene>
    <name evidence="3" type="ORF">DSM106044_03980</name>
</gene>
<feature type="compositionally biased region" description="Low complexity" evidence="1">
    <location>
        <begin position="138"/>
        <end position="153"/>
    </location>
</feature>
<accession>A0A4U8Q5B7</accession>
<keyword evidence="2" id="KW-0812">Transmembrane</keyword>
<feature type="compositionally biased region" description="Low complexity" evidence="1">
    <location>
        <begin position="1"/>
        <end position="25"/>
    </location>
</feature>
<keyword evidence="2" id="KW-0472">Membrane</keyword>
<feature type="region of interest" description="Disordered" evidence="1">
    <location>
        <begin position="1"/>
        <end position="36"/>
    </location>
</feature>
<feature type="transmembrane region" description="Helical" evidence="2">
    <location>
        <begin position="44"/>
        <end position="75"/>
    </location>
</feature>
<evidence type="ECO:0000313" key="3">
    <source>
        <dbReference type="EMBL" id="TLC99202.1"/>
    </source>
</evidence>
<dbReference type="AlphaFoldDB" id="A0A4U8Q5B7"/>
<evidence type="ECO:0008006" key="5">
    <source>
        <dbReference type="Google" id="ProtNLM"/>
    </source>
</evidence>
<comment type="caution">
    <text evidence="3">The sequence shown here is derived from an EMBL/GenBank/DDBJ whole genome shotgun (WGS) entry which is preliminary data.</text>
</comment>
<protein>
    <recommendedName>
        <fullName evidence="5">DUF4190 domain-containing protein</fullName>
    </recommendedName>
</protein>
<dbReference type="OrthoDB" id="2064908at2"/>